<reference evidence="1 2" key="1">
    <citation type="submission" date="2019-07" db="EMBL/GenBank/DDBJ databases">
        <title>Genomic Encyclopedia of Archaeal and Bacterial Type Strains, Phase II (KMG-II): from individual species to whole genera.</title>
        <authorList>
            <person name="Goeker M."/>
        </authorList>
    </citation>
    <scope>NUCLEOTIDE SEQUENCE [LARGE SCALE GENOMIC DNA]</scope>
    <source>
        <strain evidence="1 2">DSM 21935</strain>
    </source>
</reference>
<dbReference type="InterPro" id="IPR051135">
    <property type="entry name" value="Gal/GlcNAc/GalNAc_ST"/>
</dbReference>
<evidence type="ECO:0000313" key="2">
    <source>
        <dbReference type="Proteomes" id="UP000324595"/>
    </source>
</evidence>
<comment type="caution">
    <text evidence="1">The sequence shown here is derived from an EMBL/GenBank/DDBJ whole genome shotgun (WGS) entry which is preliminary data.</text>
</comment>
<dbReference type="GO" id="GO:0006790">
    <property type="term" value="P:sulfur compound metabolic process"/>
    <property type="evidence" value="ECO:0007669"/>
    <property type="project" value="TreeGrafter"/>
</dbReference>
<gene>
    <name evidence="1" type="ORF">LX73_2549</name>
</gene>
<dbReference type="SUPFAM" id="SSF52540">
    <property type="entry name" value="P-loop containing nucleoside triphosphate hydrolases"/>
    <property type="match status" value="1"/>
</dbReference>
<dbReference type="EMBL" id="VNHY01000005">
    <property type="protein sequence ID" value="TYP91723.1"/>
    <property type="molecule type" value="Genomic_DNA"/>
</dbReference>
<dbReference type="OrthoDB" id="5432096at2"/>
<accession>A0A5D3YFD7</accession>
<keyword evidence="1" id="KW-0808">Transferase</keyword>
<keyword evidence="2" id="KW-1185">Reference proteome</keyword>
<evidence type="ECO:0000313" key="1">
    <source>
        <dbReference type="EMBL" id="TYP91723.1"/>
    </source>
</evidence>
<dbReference type="GO" id="GO:0001517">
    <property type="term" value="F:N-acetylglucosamine 6-O-sulfotransferase activity"/>
    <property type="evidence" value="ECO:0007669"/>
    <property type="project" value="TreeGrafter"/>
</dbReference>
<dbReference type="Pfam" id="PF13469">
    <property type="entry name" value="Sulfotransfer_3"/>
    <property type="match status" value="1"/>
</dbReference>
<dbReference type="PANTHER" id="PTHR10704">
    <property type="entry name" value="CARBOHYDRATE SULFOTRANSFERASE"/>
    <property type="match status" value="1"/>
</dbReference>
<proteinExistence type="predicted"/>
<dbReference type="Gene3D" id="3.40.50.300">
    <property type="entry name" value="P-loop containing nucleotide triphosphate hydrolases"/>
    <property type="match status" value="1"/>
</dbReference>
<dbReference type="PANTHER" id="PTHR10704:SF44">
    <property type="entry name" value="LD35051P-RELATED"/>
    <property type="match status" value="1"/>
</dbReference>
<dbReference type="GO" id="GO:0006044">
    <property type="term" value="P:N-acetylglucosamine metabolic process"/>
    <property type="evidence" value="ECO:0007669"/>
    <property type="project" value="TreeGrafter"/>
</dbReference>
<name>A0A5D3YFD7_9BACT</name>
<dbReference type="RefSeq" id="WP_148899865.1">
    <property type="nucleotide sequence ID" value="NZ_VNHY01000005.1"/>
</dbReference>
<organism evidence="1 2">
    <name type="scientific">Fodinibius salinus</name>
    <dbReference type="NCBI Taxonomy" id="860790"/>
    <lineage>
        <taxon>Bacteria</taxon>
        <taxon>Pseudomonadati</taxon>
        <taxon>Balneolota</taxon>
        <taxon>Balneolia</taxon>
        <taxon>Balneolales</taxon>
        <taxon>Balneolaceae</taxon>
        <taxon>Fodinibius</taxon>
    </lineage>
</organism>
<protein>
    <submittedName>
        <fullName evidence="1">Sulfotransferase family protein</fullName>
    </submittedName>
</protein>
<dbReference type="InterPro" id="IPR027417">
    <property type="entry name" value="P-loop_NTPase"/>
</dbReference>
<dbReference type="AlphaFoldDB" id="A0A5D3YFD7"/>
<sequence>MDCKRIYILYSERSGSNLLRLLLGNHPELSAPVSPQLFDSFIPFADRFGDLRNKKNSIRLLSLMKKYANHPFSDWQLDTSAEEMYSQSAPKSFVEAVDTLYSTKALQDGKSGYVCKERHLFNYSGLITTSLSAINWVYLYRDPRDVVSSWLKNKMLFFTPYGAAHAWKEDQQKCRSLHLSHHLPYHRLSYEELITLTKQTMTNLLQYLNLDIDERCFQNQQKREEADRNVLWKNLDKPIDSSNTQKYRDRLSQKQVAIVESICQSQMQHLGYPLETNGQWTPAIGDKNYQYFNKVKELVKQKTLANNKTSELLRDRKKLKQQLISRL</sequence>
<dbReference type="Proteomes" id="UP000324595">
    <property type="component" value="Unassembled WGS sequence"/>
</dbReference>